<dbReference type="EMBL" id="CP035108">
    <property type="protein sequence ID" value="QAR33084.1"/>
    <property type="molecule type" value="Genomic_DNA"/>
</dbReference>
<organism evidence="7 8">
    <name type="scientific">Geovibrio thiophilus</name>
    <dbReference type="NCBI Taxonomy" id="139438"/>
    <lineage>
        <taxon>Bacteria</taxon>
        <taxon>Pseudomonadati</taxon>
        <taxon>Deferribacterota</taxon>
        <taxon>Deferribacteres</taxon>
        <taxon>Deferribacterales</taxon>
        <taxon>Geovibrionaceae</taxon>
        <taxon>Geovibrio</taxon>
    </lineage>
</organism>
<comment type="function">
    <text evidence="5">Responsible for synthesis of pseudouridine from uracil-55 in the psi GC loop of transfer RNAs.</text>
</comment>
<dbReference type="EC" id="5.4.99.25" evidence="5"/>
<dbReference type="Gene3D" id="3.30.2350.10">
    <property type="entry name" value="Pseudouridine synthase"/>
    <property type="match status" value="1"/>
</dbReference>
<dbReference type="AlphaFoldDB" id="A0A3R5UXP5"/>
<comment type="catalytic activity">
    <reaction evidence="1 5">
        <text>uridine(55) in tRNA = pseudouridine(55) in tRNA</text>
        <dbReference type="Rhea" id="RHEA:42532"/>
        <dbReference type="Rhea" id="RHEA-COMP:10101"/>
        <dbReference type="Rhea" id="RHEA-COMP:10102"/>
        <dbReference type="ChEBI" id="CHEBI:65314"/>
        <dbReference type="ChEBI" id="CHEBI:65315"/>
        <dbReference type="EC" id="5.4.99.25"/>
    </reaction>
</comment>
<dbReference type="PANTHER" id="PTHR13767:SF2">
    <property type="entry name" value="PSEUDOURIDYLATE SYNTHASE TRUB1"/>
    <property type="match status" value="1"/>
</dbReference>
<dbReference type="PROSITE" id="PS00161">
    <property type="entry name" value="ISOCITRATE_LYASE"/>
    <property type="match status" value="1"/>
</dbReference>
<dbReference type="CDD" id="cd02573">
    <property type="entry name" value="PseudoU_synth_EcTruB"/>
    <property type="match status" value="1"/>
</dbReference>
<dbReference type="PANTHER" id="PTHR13767">
    <property type="entry name" value="TRNA-PSEUDOURIDINE SYNTHASE"/>
    <property type="match status" value="1"/>
</dbReference>
<evidence type="ECO:0000256" key="4">
    <source>
        <dbReference type="ARBA" id="ARBA00023235"/>
    </source>
</evidence>
<keyword evidence="8" id="KW-1185">Reference proteome</keyword>
<evidence type="ECO:0000256" key="1">
    <source>
        <dbReference type="ARBA" id="ARBA00000385"/>
    </source>
</evidence>
<keyword evidence="4 5" id="KW-0413">Isomerase</keyword>
<dbReference type="Pfam" id="PF01509">
    <property type="entry name" value="TruB_N"/>
    <property type="match status" value="1"/>
</dbReference>
<sequence length="300" mass="33038">MNGIVNLYKEKGMTSFRAVDRLRRILGVKKCGHLGTLDPLAEGVLPVCVGNATKFVDYLMDVDKEYIAEFTLGMKTDSFDTEGTVLGENDSIRPSITEAEKIFKSYIGEHELTVPAFSSKKINGERAYKLARRGEIEDAGKRRMRILSVELIEYAYPKGVLKVQCGKGTYIRSIIHEAGLKMGCFGVMSGLIRSANGEFRVAHAFTLGALEEMAAKGTLTAAVHPVYAMLDWKHAILKDEAVKLVSNGVSVKEWNYACLPFEGSSDGDMFFITEKNGRVLAIAEKTRGGDCPLKIIKVLI</sequence>
<dbReference type="RefSeq" id="WP_128466370.1">
    <property type="nucleotide sequence ID" value="NZ_CP035108.1"/>
</dbReference>
<evidence type="ECO:0000259" key="6">
    <source>
        <dbReference type="Pfam" id="PF01509"/>
    </source>
</evidence>
<dbReference type="InterPro" id="IPR020103">
    <property type="entry name" value="PsdUridine_synth_cat_dom_sf"/>
</dbReference>
<dbReference type="OrthoDB" id="9802309at2"/>
<dbReference type="HAMAP" id="MF_01080">
    <property type="entry name" value="TruB_bact"/>
    <property type="match status" value="1"/>
</dbReference>
<evidence type="ECO:0000256" key="5">
    <source>
        <dbReference type="HAMAP-Rule" id="MF_01080"/>
    </source>
</evidence>
<feature type="domain" description="Pseudouridine synthase II N-terminal" evidence="6">
    <location>
        <begin position="23"/>
        <end position="171"/>
    </location>
</feature>
<dbReference type="GO" id="GO:0160148">
    <property type="term" value="F:tRNA pseudouridine(55) synthase activity"/>
    <property type="evidence" value="ECO:0007669"/>
    <property type="project" value="UniProtKB-EC"/>
</dbReference>
<keyword evidence="3 5" id="KW-0819">tRNA processing</keyword>
<dbReference type="NCBIfam" id="TIGR00431">
    <property type="entry name" value="TruB"/>
    <property type="match status" value="1"/>
</dbReference>
<evidence type="ECO:0000313" key="8">
    <source>
        <dbReference type="Proteomes" id="UP000287502"/>
    </source>
</evidence>
<evidence type="ECO:0000256" key="2">
    <source>
        <dbReference type="ARBA" id="ARBA00005642"/>
    </source>
</evidence>
<gene>
    <name evidence="5 7" type="primary">truB</name>
    <name evidence="7" type="ORF">EP073_06600</name>
</gene>
<dbReference type="SUPFAM" id="SSF55120">
    <property type="entry name" value="Pseudouridine synthase"/>
    <property type="match status" value="1"/>
</dbReference>
<proteinExistence type="inferred from homology"/>
<name>A0A3R5UXP5_9BACT</name>
<accession>A0A3R5UXP5</accession>
<protein>
    <recommendedName>
        <fullName evidence="5">tRNA pseudouridine synthase B</fullName>
        <ecNumber evidence="5">5.4.99.25</ecNumber>
    </recommendedName>
    <alternativeName>
        <fullName evidence="5">tRNA pseudouridine(55) synthase</fullName>
        <shortName evidence="5">Psi55 synthase</shortName>
    </alternativeName>
    <alternativeName>
        <fullName evidence="5">tRNA pseudouridylate synthase</fullName>
    </alternativeName>
    <alternativeName>
        <fullName evidence="5">tRNA-uridine isomerase</fullName>
    </alternativeName>
</protein>
<dbReference type="KEGG" id="gtl:EP073_06600"/>
<dbReference type="GO" id="GO:1990481">
    <property type="term" value="P:mRNA pseudouridine synthesis"/>
    <property type="evidence" value="ECO:0007669"/>
    <property type="project" value="TreeGrafter"/>
</dbReference>
<dbReference type="GO" id="GO:0031119">
    <property type="term" value="P:tRNA pseudouridine synthesis"/>
    <property type="evidence" value="ECO:0007669"/>
    <property type="project" value="UniProtKB-UniRule"/>
</dbReference>
<evidence type="ECO:0000313" key="7">
    <source>
        <dbReference type="EMBL" id="QAR33084.1"/>
    </source>
</evidence>
<dbReference type="GO" id="GO:0003723">
    <property type="term" value="F:RNA binding"/>
    <property type="evidence" value="ECO:0007669"/>
    <property type="project" value="InterPro"/>
</dbReference>
<dbReference type="InterPro" id="IPR018523">
    <property type="entry name" value="Isocitrate_lyase_ph_CS"/>
</dbReference>
<dbReference type="Proteomes" id="UP000287502">
    <property type="component" value="Chromosome"/>
</dbReference>
<reference evidence="7 8" key="1">
    <citation type="submission" date="2019-01" db="EMBL/GenBank/DDBJ databases">
        <title>Geovibrio thiophilus DSM 11263, complete genome.</title>
        <authorList>
            <person name="Spring S."/>
            <person name="Bunk B."/>
            <person name="Sproer C."/>
        </authorList>
    </citation>
    <scope>NUCLEOTIDE SEQUENCE [LARGE SCALE GENOMIC DNA]</scope>
    <source>
        <strain evidence="7 8">DSM 11263</strain>
    </source>
</reference>
<comment type="similarity">
    <text evidence="2 5">Belongs to the pseudouridine synthase TruB family. Type 1 subfamily.</text>
</comment>
<evidence type="ECO:0000256" key="3">
    <source>
        <dbReference type="ARBA" id="ARBA00022694"/>
    </source>
</evidence>
<dbReference type="InterPro" id="IPR014780">
    <property type="entry name" value="tRNA_psdUridine_synth_TruB"/>
</dbReference>
<dbReference type="InterPro" id="IPR002501">
    <property type="entry name" value="PsdUridine_synth_N"/>
</dbReference>
<feature type="active site" description="Nucleophile" evidence="5">
    <location>
        <position position="38"/>
    </location>
</feature>